<reference evidence="1 2" key="1">
    <citation type="submission" date="2020-04" db="EMBL/GenBank/DDBJ databases">
        <title>Vibrio sp. SM6, a novel species isolated from seawater.</title>
        <authorList>
            <person name="Wang X."/>
        </authorList>
    </citation>
    <scope>NUCLEOTIDE SEQUENCE [LARGE SCALE GENOMIC DNA]</scope>
    <source>
        <strain evidence="1 2">SM6</strain>
    </source>
</reference>
<evidence type="ECO:0000313" key="2">
    <source>
        <dbReference type="Proteomes" id="UP000535589"/>
    </source>
</evidence>
<dbReference type="RefSeq" id="WP_168834501.1">
    <property type="nucleotide sequence ID" value="NZ_JABAIK010000001.1"/>
</dbReference>
<organism evidence="1 2">
    <name type="scientific">Vibrio agarilyticus</name>
    <dbReference type="NCBI Taxonomy" id="2726741"/>
    <lineage>
        <taxon>Bacteria</taxon>
        <taxon>Pseudomonadati</taxon>
        <taxon>Pseudomonadota</taxon>
        <taxon>Gammaproteobacteria</taxon>
        <taxon>Vibrionales</taxon>
        <taxon>Vibrionaceae</taxon>
        <taxon>Vibrio</taxon>
    </lineage>
</organism>
<accession>A0A7X8YFI1</accession>
<sequence>MKRASNTYRLQLIKDVVTRREQDALNDPMANYIHQLLSEQPEHGSEINHRFNGCHFDEQVGGWVSDRWNMK</sequence>
<dbReference type="EMBL" id="JABAIK010000001">
    <property type="protein sequence ID" value="NLS11396.1"/>
    <property type="molecule type" value="Genomic_DNA"/>
</dbReference>
<comment type="caution">
    <text evidence="1">The sequence shown here is derived from an EMBL/GenBank/DDBJ whole genome shotgun (WGS) entry which is preliminary data.</text>
</comment>
<protein>
    <submittedName>
        <fullName evidence="1">Uncharacterized protein</fullName>
    </submittedName>
</protein>
<proteinExistence type="predicted"/>
<dbReference type="AlphaFoldDB" id="A0A7X8YFI1"/>
<name>A0A7X8YFI1_9VIBR</name>
<dbReference type="Proteomes" id="UP000535589">
    <property type="component" value="Unassembled WGS sequence"/>
</dbReference>
<keyword evidence="2" id="KW-1185">Reference proteome</keyword>
<gene>
    <name evidence="1" type="ORF">HGP28_00660</name>
</gene>
<evidence type="ECO:0000313" key="1">
    <source>
        <dbReference type="EMBL" id="NLS11396.1"/>
    </source>
</evidence>